<dbReference type="OrthoDB" id="10345029at2759"/>
<evidence type="ECO:0000313" key="8">
    <source>
        <dbReference type="Proteomes" id="UP000663873"/>
    </source>
</evidence>
<dbReference type="EMBL" id="CAJOBP010004064">
    <property type="protein sequence ID" value="CAF4428537.1"/>
    <property type="molecule type" value="Genomic_DNA"/>
</dbReference>
<protein>
    <submittedName>
        <fullName evidence="2">Uncharacterized protein</fullName>
    </submittedName>
</protein>
<evidence type="ECO:0000313" key="6">
    <source>
        <dbReference type="EMBL" id="CAF4752877.1"/>
    </source>
</evidence>
<proteinExistence type="predicted"/>
<dbReference type="Proteomes" id="UP000663873">
    <property type="component" value="Unassembled WGS sequence"/>
</dbReference>
<dbReference type="AlphaFoldDB" id="A0A818MHQ4"/>
<dbReference type="EMBL" id="CAJOBO010001844">
    <property type="protein sequence ID" value="CAF4413451.1"/>
    <property type="molecule type" value="Genomic_DNA"/>
</dbReference>
<keyword evidence="8" id="KW-1185">Reference proteome</keyword>
<dbReference type="Proteomes" id="UP000663848">
    <property type="component" value="Unassembled WGS sequence"/>
</dbReference>
<evidence type="ECO:0000313" key="4">
    <source>
        <dbReference type="EMBL" id="CAF4428537.1"/>
    </source>
</evidence>
<gene>
    <name evidence="3" type="ORF">HFQ381_LOCUS21006</name>
    <name evidence="2" type="ORF">LUA448_LOCUS29735</name>
    <name evidence="6" type="ORF">QYT958_LOCUS21108</name>
    <name evidence="1" type="ORF">TIS948_LOCUS8539</name>
    <name evidence="5" type="ORF">TSG867_LOCUS16575</name>
    <name evidence="4" type="ORF">UJA718_LOCUS21147</name>
</gene>
<reference evidence="2" key="1">
    <citation type="submission" date="2021-02" db="EMBL/GenBank/DDBJ databases">
        <authorList>
            <person name="Nowell W R."/>
        </authorList>
    </citation>
    <scope>NUCLEOTIDE SEQUENCE</scope>
</reference>
<evidence type="ECO:0000313" key="5">
    <source>
        <dbReference type="EMBL" id="CAF4445821.1"/>
    </source>
</evidence>
<evidence type="ECO:0000313" key="7">
    <source>
        <dbReference type="Proteomes" id="UP000663833"/>
    </source>
</evidence>
<dbReference type="EMBL" id="CAJOBR010003796">
    <property type="protein sequence ID" value="CAF4752877.1"/>
    <property type="molecule type" value="Genomic_DNA"/>
</dbReference>
<dbReference type="Proteomes" id="UP000663825">
    <property type="component" value="Unassembled WGS sequence"/>
</dbReference>
<dbReference type="EMBL" id="CAJNXB010001111">
    <property type="protein sequence ID" value="CAF3130945.1"/>
    <property type="molecule type" value="Genomic_DNA"/>
</dbReference>
<evidence type="ECO:0000313" key="1">
    <source>
        <dbReference type="EMBL" id="CAF3130945.1"/>
    </source>
</evidence>
<evidence type="ECO:0000313" key="2">
    <source>
        <dbReference type="EMBL" id="CAF3586753.1"/>
    </source>
</evidence>
<dbReference type="Proteomes" id="UP000663862">
    <property type="component" value="Unassembled WGS sequence"/>
</dbReference>
<name>A0A818MHQ4_9BILA</name>
<dbReference type="EMBL" id="CAJNYD010004290">
    <property type="protein sequence ID" value="CAF3586753.1"/>
    <property type="molecule type" value="Genomic_DNA"/>
</dbReference>
<dbReference type="Proteomes" id="UP000663833">
    <property type="component" value="Unassembled WGS sequence"/>
</dbReference>
<sequence length="87" mass="10196">MSALPNAFDFTKLSRNKMNHFSLPERNNVISASNNAQRPDDKIKPINEDMINSLFNHLYRPLPTHLRARQLNTNEWFSTESHDILFN</sequence>
<dbReference type="Proteomes" id="UP000663851">
    <property type="component" value="Unassembled WGS sequence"/>
</dbReference>
<organism evidence="2 7">
    <name type="scientific">Rotaria socialis</name>
    <dbReference type="NCBI Taxonomy" id="392032"/>
    <lineage>
        <taxon>Eukaryota</taxon>
        <taxon>Metazoa</taxon>
        <taxon>Spiralia</taxon>
        <taxon>Gnathifera</taxon>
        <taxon>Rotifera</taxon>
        <taxon>Eurotatoria</taxon>
        <taxon>Bdelloidea</taxon>
        <taxon>Philodinida</taxon>
        <taxon>Philodinidae</taxon>
        <taxon>Rotaria</taxon>
    </lineage>
</organism>
<accession>A0A818MHQ4</accession>
<comment type="caution">
    <text evidence="2">The sequence shown here is derived from an EMBL/GenBank/DDBJ whole genome shotgun (WGS) entry which is preliminary data.</text>
</comment>
<evidence type="ECO:0000313" key="3">
    <source>
        <dbReference type="EMBL" id="CAF4413451.1"/>
    </source>
</evidence>
<dbReference type="EMBL" id="CAJOBQ010001017">
    <property type="protein sequence ID" value="CAF4445821.1"/>
    <property type="molecule type" value="Genomic_DNA"/>
</dbReference>